<proteinExistence type="predicted"/>
<dbReference type="CDD" id="cd01741">
    <property type="entry name" value="GATase1_1"/>
    <property type="match status" value="1"/>
</dbReference>
<evidence type="ECO:0008006" key="3">
    <source>
        <dbReference type="Google" id="ProtNLM"/>
    </source>
</evidence>
<reference evidence="1 2" key="1">
    <citation type="submission" date="2015-10" db="EMBL/GenBank/DDBJ databases">
        <title>Genome sequencing of Penicillium freii.</title>
        <authorList>
            <person name="Nguyen H.D."/>
            <person name="Visagie C.M."/>
            <person name="Seifert K.A."/>
        </authorList>
    </citation>
    <scope>NUCLEOTIDE SEQUENCE [LARGE SCALE GENOMIC DNA]</scope>
    <source>
        <strain evidence="1 2">DAOM 242723</strain>
    </source>
</reference>
<keyword evidence="2" id="KW-1185">Reference proteome</keyword>
<protein>
    <recommendedName>
        <fullName evidence="3">Glutamine amidotransferase domain-containing protein</fullName>
    </recommendedName>
</protein>
<gene>
    <name evidence="1" type="ORF">ACN42_g5418</name>
</gene>
<dbReference type="Proteomes" id="UP000055045">
    <property type="component" value="Unassembled WGS sequence"/>
</dbReference>
<organism evidence="1 2">
    <name type="scientific">Penicillium freii</name>
    <dbReference type="NCBI Taxonomy" id="48697"/>
    <lineage>
        <taxon>Eukaryota</taxon>
        <taxon>Fungi</taxon>
        <taxon>Dikarya</taxon>
        <taxon>Ascomycota</taxon>
        <taxon>Pezizomycotina</taxon>
        <taxon>Eurotiomycetes</taxon>
        <taxon>Eurotiomycetidae</taxon>
        <taxon>Eurotiales</taxon>
        <taxon>Aspergillaceae</taxon>
        <taxon>Penicillium</taxon>
    </lineage>
</organism>
<dbReference type="InterPro" id="IPR029062">
    <property type="entry name" value="Class_I_gatase-like"/>
</dbReference>
<dbReference type="PANTHER" id="PTHR42695">
    <property type="entry name" value="GLUTAMINE AMIDOTRANSFERASE YLR126C-RELATED"/>
    <property type="match status" value="1"/>
</dbReference>
<evidence type="ECO:0000313" key="1">
    <source>
        <dbReference type="EMBL" id="KUM61702.1"/>
    </source>
</evidence>
<sequence>MAQHKIHVAVLDADIPCLSVYKARGLYSSQFRVLLQAAAQRLNKIPETLKKGPLAVHVTAFDAVGGSLPPLETLRTNPQSLAEPHAGGPLSPIDAILITGSASSAYEDEHWIHAMQSYIQTVHTHYPNIKLFGSCFGHQIIAQSLLSSKANPHSPPTSTLHVTQSPAGFEMGIQPIILQPSFTVRFPPLARATAQNPFRIQLIHGDAVVPTLETEAAADHVGVSLPAPWSSIGSSAQCAIQGLYNPGRVLTYQGHFEFDTFANRELMQEFGRRGGWSAAVVEEYLEQIYRSRVPGLEDDDDAKAAAEAVLLFFAGEDGGLMECGGTGIMTPPLD</sequence>
<comment type="caution">
    <text evidence="1">The sequence shown here is derived from an EMBL/GenBank/DDBJ whole genome shotgun (WGS) entry which is preliminary data.</text>
</comment>
<dbReference type="AlphaFoldDB" id="A0A117NP28"/>
<name>A0A117NP28_PENFR</name>
<dbReference type="GO" id="GO:0005634">
    <property type="term" value="C:nucleus"/>
    <property type="evidence" value="ECO:0007669"/>
    <property type="project" value="TreeGrafter"/>
</dbReference>
<evidence type="ECO:0000313" key="2">
    <source>
        <dbReference type="Proteomes" id="UP000055045"/>
    </source>
</evidence>
<accession>A0A117NP28</accession>
<dbReference type="STRING" id="48697.A0A117NP28"/>
<dbReference type="PANTHER" id="PTHR42695:SF6">
    <property type="entry name" value="GLUTAMINE AMIDOTRANSFERASE DOMAIN-CONTAINING PROTEIN"/>
    <property type="match status" value="1"/>
</dbReference>
<dbReference type="Gene3D" id="3.40.50.880">
    <property type="match status" value="1"/>
</dbReference>
<dbReference type="EMBL" id="LLXE01000124">
    <property type="protein sequence ID" value="KUM61702.1"/>
    <property type="molecule type" value="Genomic_DNA"/>
</dbReference>
<dbReference type="GO" id="GO:0005829">
    <property type="term" value="C:cytosol"/>
    <property type="evidence" value="ECO:0007669"/>
    <property type="project" value="TreeGrafter"/>
</dbReference>
<dbReference type="InterPro" id="IPR044992">
    <property type="entry name" value="ChyE-like"/>
</dbReference>
<dbReference type="SUPFAM" id="SSF52317">
    <property type="entry name" value="Class I glutamine amidotransferase-like"/>
    <property type="match status" value="1"/>
</dbReference>